<dbReference type="Gene3D" id="1.20.1050.130">
    <property type="match status" value="1"/>
</dbReference>
<dbReference type="CDD" id="cd10304">
    <property type="entry name" value="GST_C_Arc1p_N_like"/>
    <property type="match status" value="1"/>
</dbReference>
<dbReference type="SUPFAM" id="SSF50249">
    <property type="entry name" value="Nucleic acid-binding proteins"/>
    <property type="match status" value="1"/>
</dbReference>
<evidence type="ECO:0000313" key="9">
    <source>
        <dbReference type="EMBL" id="KAK7350808.1"/>
    </source>
</evidence>
<dbReference type="EMBL" id="JAYMYQ010000002">
    <property type="protein sequence ID" value="KAK7350808.1"/>
    <property type="molecule type" value="Genomic_DNA"/>
</dbReference>
<evidence type="ECO:0000256" key="1">
    <source>
        <dbReference type="ARBA" id="ARBA00004496"/>
    </source>
</evidence>
<evidence type="ECO:0000256" key="4">
    <source>
        <dbReference type="ARBA" id="ARBA00022884"/>
    </source>
</evidence>
<evidence type="ECO:0000256" key="3">
    <source>
        <dbReference type="ARBA" id="ARBA00022555"/>
    </source>
</evidence>
<keyword evidence="2" id="KW-0963">Cytoplasm</keyword>
<sequence length="499" mass="54807">MLHSYSHPYTPTNSIPYFHHLSSVAPAMPPGDKHTPAFALDMVFKNYPLKEVDLCQETFGSVLRKPLGVSISILKKCFYQGQCIVSKRERETESEREFEAERINSNSTCHHLLEMVAVESRKKSVVLALCKHFSLDPNVVPADSLNSDIKSLYLDIVAASGNGVNHSDELLKWVAFAEDFPVAPDAGFENLRRLNEELSGKSVLLGNGLKPSEADVIVFSVIHSSLISLSETNKEKLPHVLRWTDYIQHKQQFVGLFEKILLQKSEFEPPVTKPVGVVEADLKSNKTEQSTKNVNKSEADISKDKNKAEGKSAGDKEPTKPKAKAADKAVAEKENEVSVSLLNIQVGVIRKAWKHPSADSLLVEEIDVGEAKIRQVVSGLAKYCSPDELTNRRVALITNVKPGKLRDVMSEGLVLCASNEGPTIVEPLLPPEGAKIGERISFSGVDGKPEDVLNPKKKQLEKITPHLFTDDKGVATFKGIPFMTSGGPCTSSLPRATIK</sequence>
<keyword evidence="5" id="KW-0648">Protein biosynthesis</keyword>
<evidence type="ECO:0000256" key="7">
    <source>
        <dbReference type="SAM" id="MobiDB-lite"/>
    </source>
</evidence>
<dbReference type="InterPro" id="IPR036282">
    <property type="entry name" value="Glutathione-S-Trfase_C_sf"/>
</dbReference>
<dbReference type="PANTHER" id="PTHR11586:SF33">
    <property type="entry name" value="AMINOACYL TRNA SYNTHASE COMPLEX-INTERACTING MULTIFUNCTIONAL PROTEIN 1"/>
    <property type="match status" value="1"/>
</dbReference>
<dbReference type="Pfam" id="PF21972">
    <property type="entry name" value="Arc1p_N_like"/>
    <property type="match status" value="1"/>
</dbReference>
<dbReference type="CDD" id="cd02799">
    <property type="entry name" value="tRNA_bind_EMAP-II_like"/>
    <property type="match status" value="1"/>
</dbReference>
<evidence type="ECO:0000259" key="8">
    <source>
        <dbReference type="PROSITE" id="PS50886"/>
    </source>
</evidence>
<proteinExistence type="predicted"/>
<feature type="domain" description="TRNA-binding" evidence="8">
    <location>
        <begin position="338"/>
        <end position="441"/>
    </location>
</feature>
<keyword evidence="3 6" id="KW-0820">tRNA-binding</keyword>
<evidence type="ECO:0000256" key="5">
    <source>
        <dbReference type="ARBA" id="ARBA00022917"/>
    </source>
</evidence>
<dbReference type="FunFam" id="2.40.50.140:FF:000047">
    <property type="entry name" value="tyrosine--tRNA ligase, cytoplasmic isoform X2"/>
    <property type="match status" value="1"/>
</dbReference>
<dbReference type="GO" id="GO:0032991">
    <property type="term" value="C:protein-containing complex"/>
    <property type="evidence" value="ECO:0007669"/>
    <property type="project" value="UniProtKB-ARBA"/>
</dbReference>
<dbReference type="Proteomes" id="UP001367508">
    <property type="component" value="Unassembled WGS sequence"/>
</dbReference>
<dbReference type="FunFam" id="1.20.1050.130:FF:000018">
    <property type="entry name" value="tRNA-binding region domain-containing protein"/>
    <property type="match status" value="1"/>
</dbReference>
<organism evidence="9 10">
    <name type="scientific">Canavalia gladiata</name>
    <name type="common">Sword bean</name>
    <name type="synonym">Dolichos gladiatus</name>
    <dbReference type="NCBI Taxonomy" id="3824"/>
    <lineage>
        <taxon>Eukaryota</taxon>
        <taxon>Viridiplantae</taxon>
        <taxon>Streptophyta</taxon>
        <taxon>Embryophyta</taxon>
        <taxon>Tracheophyta</taxon>
        <taxon>Spermatophyta</taxon>
        <taxon>Magnoliopsida</taxon>
        <taxon>eudicotyledons</taxon>
        <taxon>Gunneridae</taxon>
        <taxon>Pentapetalae</taxon>
        <taxon>rosids</taxon>
        <taxon>fabids</taxon>
        <taxon>Fabales</taxon>
        <taxon>Fabaceae</taxon>
        <taxon>Papilionoideae</taxon>
        <taxon>50 kb inversion clade</taxon>
        <taxon>NPAAA clade</taxon>
        <taxon>indigoferoid/millettioid clade</taxon>
        <taxon>Phaseoleae</taxon>
        <taxon>Canavalia</taxon>
    </lineage>
</organism>
<dbReference type="SUPFAM" id="SSF47616">
    <property type="entry name" value="GST C-terminal domain-like"/>
    <property type="match status" value="1"/>
</dbReference>
<dbReference type="PROSITE" id="PS50886">
    <property type="entry name" value="TRBD"/>
    <property type="match status" value="1"/>
</dbReference>
<dbReference type="Gene3D" id="2.40.50.140">
    <property type="entry name" value="Nucleic acid-binding proteins"/>
    <property type="match status" value="1"/>
</dbReference>
<feature type="compositionally biased region" description="Basic and acidic residues" evidence="7">
    <location>
        <begin position="295"/>
        <end position="330"/>
    </location>
</feature>
<name>A0AAN9R1M9_CANGL</name>
<comment type="subcellular location">
    <subcellularLocation>
        <location evidence="1">Cytoplasm</location>
    </subcellularLocation>
</comment>
<gene>
    <name evidence="9" type="ORF">VNO77_09780</name>
</gene>
<evidence type="ECO:0000313" key="10">
    <source>
        <dbReference type="Proteomes" id="UP001367508"/>
    </source>
</evidence>
<keyword evidence="10" id="KW-1185">Reference proteome</keyword>
<dbReference type="GO" id="GO:0005737">
    <property type="term" value="C:cytoplasm"/>
    <property type="evidence" value="ECO:0007669"/>
    <property type="project" value="UniProtKB-SubCell"/>
</dbReference>
<accession>A0AAN9R1M9</accession>
<evidence type="ECO:0000256" key="6">
    <source>
        <dbReference type="PROSITE-ProRule" id="PRU00209"/>
    </source>
</evidence>
<dbReference type="InterPro" id="IPR053836">
    <property type="entry name" value="Arc1-like_N"/>
</dbReference>
<protein>
    <recommendedName>
        <fullName evidence="8">tRNA-binding domain-containing protein</fullName>
    </recommendedName>
</protein>
<dbReference type="InterPro" id="IPR012340">
    <property type="entry name" value="NA-bd_OB-fold"/>
</dbReference>
<dbReference type="GO" id="GO:0006412">
    <property type="term" value="P:translation"/>
    <property type="evidence" value="ECO:0007669"/>
    <property type="project" value="UniProtKB-KW"/>
</dbReference>
<dbReference type="PANTHER" id="PTHR11586">
    <property type="entry name" value="TRNA-AMINOACYLATION COFACTOR ARC1 FAMILY MEMBER"/>
    <property type="match status" value="1"/>
</dbReference>
<dbReference type="AlphaFoldDB" id="A0AAN9R1M9"/>
<feature type="region of interest" description="Disordered" evidence="7">
    <location>
        <begin position="285"/>
        <end position="330"/>
    </location>
</feature>
<evidence type="ECO:0000256" key="2">
    <source>
        <dbReference type="ARBA" id="ARBA00022490"/>
    </source>
</evidence>
<keyword evidence="4 6" id="KW-0694">RNA-binding</keyword>
<dbReference type="InterPro" id="IPR051270">
    <property type="entry name" value="Tyrosine-tRNA_ligase_regulator"/>
</dbReference>
<dbReference type="InterPro" id="IPR002547">
    <property type="entry name" value="tRNA-bd_dom"/>
</dbReference>
<comment type="caution">
    <text evidence="9">The sequence shown here is derived from an EMBL/GenBank/DDBJ whole genome shotgun (WGS) entry which is preliminary data.</text>
</comment>
<dbReference type="GO" id="GO:0000049">
    <property type="term" value="F:tRNA binding"/>
    <property type="evidence" value="ECO:0007669"/>
    <property type="project" value="UniProtKB-UniRule"/>
</dbReference>
<dbReference type="Pfam" id="PF01588">
    <property type="entry name" value="tRNA_bind"/>
    <property type="match status" value="1"/>
</dbReference>
<reference evidence="9 10" key="1">
    <citation type="submission" date="2024-01" db="EMBL/GenBank/DDBJ databases">
        <title>The genomes of 5 underutilized Papilionoideae crops provide insights into root nodulation and disease resistanc.</title>
        <authorList>
            <person name="Jiang F."/>
        </authorList>
    </citation>
    <scope>NUCLEOTIDE SEQUENCE [LARGE SCALE GENOMIC DNA]</scope>
    <source>
        <strain evidence="9">LVBAO_FW01</strain>
        <tissue evidence="9">Leaves</tissue>
    </source>
</reference>